<sequence length="71" mass="7622">MVAHMKGRQLFGSSVFGNSPEVSSGGTSVHLLGKSPLAFRGHNLTPVIPFGQISFGIRSPVLSVYIICWSY</sequence>
<dbReference type="AlphaFoldDB" id="A0AAW0L078"/>
<dbReference type="EMBL" id="PKMF04000183">
    <property type="protein sequence ID" value="KAK7844605.1"/>
    <property type="molecule type" value="Genomic_DNA"/>
</dbReference>
<proteinExistence type="predicted"/>
<organism evidence="1 2">
    <name type="scientific">Quercus suber</name>
    <name type="common">Cork oak</name>
    <dbReference type="NCBI Taxonomy" id="58331"/>
    <lineage>
        <taxon>Eukaryota</taxon>
        <taxon>Viridiplantae</taxon>
        <taxon>Streptophyta</taxon>
        <taxon>Embryophyta</taxon>
        <taxon>Tracheophyta</taxon>
        <taxon>Spermatophyta</taxon>
        <taxon>Magnoliopsida</taxon>
        <taxon>eudicotyledons</taxon>
        <taxon>Gunneridae</taxon>
        <taxon>Pentapetalae</taxon>
        <taxon>rosids</taxon>
        <taxon>fabids</taxon>
        <taxon>Fagales</taxon>
        <taxon>Fagaceae</taxon>
        <taxon>Quercus</taxon>
    </lineage>
</organism>
<protein>
    <submittedName>
        <fullName evidence="1">Uncharacterized protein</fullName>
    </submittedName>
</protein>
<evidence type="ECO:0000313" key="2">
    <source>
        <dbReference type="Proteomes" id="UP000237347"/>
    </source>
</evidence>
<name>A0AAW0L078_QUESU</name>
<keyword evidence="2" id="KW-1185">Reference proteome</keyword>
<gene>
    <name evidence="1" type="ORF">CFP56_010756</name>
</gene>
<accession>A0AAW0L078</accession>
<dbReference type="Proteomes" id="UP000237347">
    <property type="component" value="Unassembled WGS sequence"/>
</dbReference>
<comment type="caution">
    <text evidence="1">The sequence shown here is derived from an EMBL/GenBank/DDBJ whole genome shotgun (WGS) entry which is preliminary data.</text>
</comment>
<evidence type="ECO:0000313" key="1">
    <source>
        <dbReference type="EMBL" id="KAK7844605.1"/>
    </source>
</evidence>
<reference evidence="1 2" key="1">
    <citation type="journal article" date="2018" name="Sci. Data">
        <title>The draft genome sequence of cork oak.</title>
        <authorList>
            <person name="Ramos A.M."/>
            <person name="Usie A."/>
            <person name="Barbosa P."/>
            <person name="Barros P.M."/>
            <person name="Capote T."/>
            <person name="Chaves I."/>
            <person name="Simoes F."/>
            <person name="Abreu I."/>
            <person name="Carrasquinho I."/>
            <person name="Faro C."/>
            <person name="Guimaraes J.B."/>
            <person name="Mendonca D."/>
            <person name="Nobrega F."/>
            <person name="Rodrigues L."/>
            <person name="Saibo N.J.M."/>
            <person name="Varela M.C."/>
            <person name="Egas C."/>
            <person name="Matos J."/>
            <person name="Miguel C.M."/>
            <person name="Oliveira M.M."/>
            <person name="Ricardo C.P."/>
            <person name="Goncalves S."/>
        </authorList>
    </citation>
    <scope>NUCLEOTIDE SEQUENCE [LARGE SCALE GENOMIC DNA]</scope>
    <source>
        <strain evidence="2">cv. HL8</strain>
    </source>
</reference>